<proteinExistence type="predicted"/>
<reference evidence="1 2" key="1">
    <citation type="journal article" date="2024" name="BMC Genomics">
        <title>Genome assembly of redclaw crayfish (Cherax quadricarinatus) provides insights into its immune adaptation and hypoxia tolerance.</title>
        <authorList>
            <person name="Liu Z."/>
            <person name="Zheng J."/>
            <person name="Li H."/>
            <person name="Fang K."/>
            <person name="Wang S."/>
            <person name="He J."/>
            <person name="Zhou D."/>
            <person name="Weng S."/>
            <person name="Chi M."/>
            <person name="Gu Z."/>
            <person name="He J."/>
            <person name="Li F."/>
            <person name="Wang M."/>
        </authorList>
    </citation>
    <scope>NUCLEOTIDE SEQUENCE [LARGE SCALE GENOMIC DNA]</scope>
    <source>
        <strain evidence="1">ZL_2023a</strain>
    </source>
</reference>
<organism evidence="1 2">
    <name type="scientific">Cherax quadricarinatus</name>
    <name type="common">Australian red claw crayfish</name>
    <dbReference type="NCBI Taxonomy" id="27406"/>
    <lineage>
        <taxon>Eukaryota</taxon>
        <taxon>Metazoa</taxon>
        <taxon>Ecdysozoa</taxon>
        <taxon>Arthropoda</taxon>
        <taxon>Crustacea</taxon>
        <taxon>Multicrustacea</taxon>
        <taxon>Malacostraca</taxon>
        <taxon>Eumalacostraca</taxon>
        <taxon>Eucarida</taxon>
        <taxon>Decapoda</taxon>
        <taxon>Pleocyemata</taxon>
        <taxon>Astacidea</taxon>
        <taxon>Parastacoidea</taxon>
        <taxon>Parastacidae</taxon>
        <taxon>Cherax</taxon>
    </lineage>
</organism>
<protein>
    <submittedName>
        <fullName evidence="1">Uncharacterized protein</fullName>
    </submittedName>
</protein>
<dbReference type="EMBL" id="JARKIK010000007">
    <property type="protein sequence ID" value="KAK8750483.1"/>
    <property type="molecule type" value="Genomic_DNA"/>
</dbReference>
<comment type="caution">
    <text evidence="1">The sequence shown here is derived from an EMBL/GenBank/DDBJ whole genome shotgun (WGS) entry which is preliminary data.</text>
</comment>
<sequence>MLVSNLNNCRNCVYHRRQRKWSISLSRVCNRGCEAAEPDEVRLNITRHIITSKKKKKKKRVIENTENPTKHIIQLTINITKSCSLTGIYVVCEAITLTDDFANPNNDINMY</sequence>
<dbReference type="AlphaFoldDB" id="A0AAW0YEY1"/>
<evidence type="ECO:0000313" key="2">
    <source>
        <dbReference type="Proteomes" id="UP001445076"/>
    </source>
</evidence>
<gene>
    <name evidence="1" type="ORF">OTU49_014855</name>
</gene>
<name>A0AAW0YEY1_CHEQU</name>
<dbReference type="Proteomes" id="UP001445076">
    <property type="component" value="Unassembled WGS sequence"/>
</dbReference>
<accession>A0AAW0YEY1</accession>
<evidence type="ECO:0000313" key="1">
    <source>
        <dbReference type="EMBL" id="KAK8750483.1"/>
    </source>
</evidence>
<keyword evidence="2" id="KW-1185">Reference proteome</keyword>